<dbReference type="CDD" id="cd00075">
    <property type="entry name" value="HATPase"/>
    <property type="match status" value="1"/>
</dbReference>
<accession>A0A8J3A6T3</accession>
<evidence type="ECO:0000256" key="8">
    <source>
        <dbReference type="SAM" id="MobiDB-lite"/>
    </source>
</evidence>
<dbReference type="InterPro" id="IPR036890">
    <property type="entry name" value="HATPase_C_sf"/>
</dbReference>
<keyword evidence="12" id="KW-1185">Reference proteome</keyword>
<dbReference type="SUPFAM" id="SSF55874">
    <property type="entry name" value="ATPase domain of HSP90 chaperone/DNA topoisomerase II/histidine kinase"/>
    <property type="match status" value="1"/>
</dbReference>
<feature type="transmembrane region" description="Helical" evidence="9">
    <location>
        <begin position="12"/>
        <end position="34"/>
    </location>
</feature>
<dbReference type="Gene3D" id="3.30.565.10">
    <property type="entry name" value="Histidine kinase-like ATPase, C-terminal domain"/>
    <property type="match status" value="1"/>
</dbReference>
<dbReference type="PRINTS" id="PR00344">
    <property type="entry name" value="BCTRLSENSOR"/>
</dbReference>
<comment type="caution">
    <text evidence="11">The sequence shown here is derived from an EMBL/GenBank/DDBJ whole genome shotgun (WGS) entry which is preliminary data.</text>
</comment>
<feature type="transmembrane region" description="Helical" evidence="9">
    <location>
        <begin position="103"/>
        <end position="125"/>
    </location>
</feature>
<feature type="transmembrane region" description="Helical" evidence="9">
    <location>
        <begin position="196"/>
        <end position="217"/>
    </location>
</feature>
<sequence>MLDAGPLGEGLTTTLVLSSLVAASLLVAGVSVALPAPHVADPLHHQLRIVAPVLGLLCALLCHLRWRLVGDAAAVWLSATLVVWSLAVGAEATAAAAVTPHPLAVWARPTGLLVAVVLAVLGLRSPDIDAGLRPRRVLGLAVGAVVAGSFAGAWLAGSLDLAPPAVGSGLDRALALGSVLIGAGHLRRGRGLGRPLLAWFGVALLLLGYAHLLGVAPGNPAWQDLGRQLLQLTAVLAAIAGATVALLHAYQAQGGRLLEAEAQRLAAQDRVEVDHARQAERAHEARNALAAIQGATHALQAYSDRLADVDREQLTDAVNAEIARLQQLVSPSAPEAPRGRFRLSEAIAAVVTCERSLGAWIEADVADDLVAIGSPTDTAEVVQNLLQNARRYGRGPIRLSAQLDDEHVVLRVRDEGPGIHPAERTLVFERGGRGRSGACRPGSGLGLYLSTQLMHAQGGTLALEDSPPGSGACFRLRFPGFREARDVVSAAGDDAAVPSPGPGRMFLVPAAPAVPVPSEDTERSALTAEPHLDGHLTG</sequence>
<dbReference type="PANTHER" id="PTHR44936:SF10">
    <property type="entry name" value="SENSOR PROTEIN RSTB"/>
    <property type="match status" value="1"/>
</dbReference>
<keyword evidence="6" id="KW-0067">ATP-binding</keyword>
<protein>
    <recommendedName>
        <fullName evidence="2">histidine kinase</fullName>
        <ecNumber evidence="2">2.7.13.3</ecNumber>
    </recommendedName>
</protein>
<feature type="domain" description="Histidine kinase" evidence="10">
    <location>
        <begin position="280"/>
        <end position="482"/>
    </location>
</feature>
<feature type="region of interest" description="Disordered" evidence="8">
    <location>
        <begin position="514"/>
        <end position="538"/>
    </location>
</feature>
<evidence type="ECO:0000256" key="2">
    <source>
        <dbReference type="ARBA" id="ARBA00012438"/>
    </source>
</evidence>
<dbReference type="EMBL" id="BMHA01000003">
    <property type="protein sequence ID" value="GGI04821.1"/>
    <property type="molecule type" value="Genomic_DNA"/>
</dbReference>
<dbReference type="InterPro" id="IPR050980">
    <property type="entry name" value="2C_sensor_his_kinase"/>
</dbReference>
<keyword evidence="9" id="KW-0812">Transmembrane</keyword>
<dbReference type="PROSITE" id="PS50109">
    <property type="entry name" value="HIS_KIN"/>
    <property type="match status" value="1"/>
</dbReference>
<dbReference type="Pfam" id="PF02518">
    <property type="entry name" value="HATPase_c"/>
    <property type="match status" value="1"/>
</dbReference>
<keyword evidence="3" id="KW-0808">Transferase</keyword>
<feature type="transmembrane region" description="Helical" evidence="9">
    <location>
        <begin position="46"/>
        <end position="66"/>
    </location>
</feature>
<dbReference type="GO" id="GO:0005524">
    <property type="term" value="F:ATP binding"/>
    <property type="evidence" value="ECO:0007669"/>
    <property type="project" value="UniProtKB-KW"/>
</dbReference>
<dbReference type="InterPro" id="IPR004358">
    <property type="entry name" value="Sig_transdc_His_kin-like_C"/>
</dbReference>
<keyword evidence="9" id="KW-0472">Membrane</keyword>
<feature type="transmembrane region" description="Helical" evidence="9">
    <location>
        <begin position="73"/>
        <end position="97"/>
    </location>
</feature>
<keyword evidence="9" id="KW-1133">Transmembrane helix</keyword>
<dbReference type="GO" id="GO:0000160">
    <property type="term" value="P:phosphorelay signal transduction system"/>
    <property type="evidence" value="ECO:0007669"/>
    <property type="project" value="UniProtKB-KW"/>
</dbReference>
<gene>
    <name evidence="11" type="ORF">GCM10011354_11010</name>
</gene>
<evidence type="ECO:0000313" key="11">
    <source>
        <dbReference type="EMBL" id="GGI04821.1"/>
    </source>
</evidence>
<evidence type="ECO:0000256" key="9">
    <source>
        <dbReference type="SAM" id="Phobius"/>
    </source>
</evidence>
<keyword evidence="4" id="KW-0547">Nucleotide-binding</keyword>
<evidence type="ECO:0000256" key="7">
    <source>
        <dbReference type="ARBA" id="ARBA00023012"/>
    </source>
</evidence>
<dbReference type="Proteomes" id="UP000650511">
    <property type="component" value="Unassembled WGS sequence"/>
</dbReference>
<dbReference type="GO" id="GO:0004673">
    <property type="term" value="F:protein histidine kinase activity"/>
    <property type="evidence" value="ECO:0007669"/>
    <property type="project" value="UniProtKB-EC"/>
</dbReference>
<name>A0A8J3A6T3_9ACTN</name>
<comment type="catalytic activity">
    <reaction evidence="1">
        <text>ATP + protein L-histidine = ADP + protein N-phospho-L-histidine.</text>
        <dbReference type="EC" id="2.7.13.3"/>
    </reaction>
</comment>
<proteinExistence type="predicted"/>
<evidence type="ECO:0000259" key="10">
    <source>
        <dbReference type="PROSITE" id="PS50109"/>
    </source>
</evidence>
<dbReference type="EC" id="2.7.13.3" evidence="2"/>
<dbReference type="InterPro" id="IPR005467">
    <property type="entry name" value="His_kinase_dom"/>
</dbReference>
<evidence type="ECO:0000256" key="1">
    <source>
        <dbReference type="ARBA" id="ARBA00000085"/>
    </source>
</evidence>
<dbReference type="SMART" id="SM00387">
    <property type="entry name" value="HATPase_c"/>
    <property type="match status" value="1"/>
</dbReference>
<organism evidence="11 12">
    <name type="scientific">Egicoccus halophilus</name>
    <dbReference type="NCBI Taxonomy" id="1670830"/>
    <lineage>
        <taxon>Bacteria</taxon>
        <taxon>Bacillati</taxon>
        <taxon>Actinomycetota</taxon>
        <taxon>Nitriliruptoria</taxon>
        <taxon>Egicoccales</taxon>
        <taxon>Egicoccaceae</taxon>
        <taxon>Egicoccus</taxon>
    </lineage>
</organism>
<evidence type="ECO:0000256" key="5">
    <source>
        <dbReference type="ARBA" id="ARBA00022777"/>
    </source>
</evidence>
<feature type="transmembrane region" description="Helical" evidence="9">
    <location>
        <begin position="137"/>
        <end position="156"/>
    </location>
</feature>
<dbReference type="PANTHER" id="PTHR44936">
    <property type="entry name" value="SENSOR PROTEIN CREC"/>
    <property type="match status" value="1"/>
</dbReference>
<reference evidence="11" key="2">
    <citation type="submission" date="2020-09" db="EMBL/GenBank/DDBJ databases">
        <authorList>
            <person name="Sun Q."/>
            <person name="Zhou Y."/>
        </authorList>
    </citation>
    <scope>NUCLEOTIDE SEQUENCE</scope>
    <source>
        <strain evidence="11">CGMCC 1.14988</strain>
    </source>
</reference>
<evidence type="ECO:0000256" key="4">
    <source>
        <dbReference type="ARBA" id="ARBA00022741"/>
    </source>
</evidence>
<feature type="transmembrane region" description="Helical" evidence="9">
    <location>
        <begin position="229"/>
        <end position="250"/>
    </location>
</feature>
<evidence type="ECO:0000256" key="3">
    <source>
        <dbReference type="ARBA" id="ARBA00022679"/>
    </source>
</evidence>
<dbReference type="InterPro" id="IPR003594">
    <property type="entry name" value="HATPase_dom"/>
</dbReference>
<evidence type="ECO:0000256" key="6">
    <source>
        <dbReference type="ARBA" id="ARBA00022840"/>
    </source>
</evidence>
<keyword evidence="5" id="KW-0418">Kinase</keyword>
<dbReference type="AlphaFoldDB" id="A0A8J3A6T3"/>
<reference evidence="11" key="1">
    <citation type="journal article" date="2014" name="Int. J. Syst. Evol. Microbiol.">
        <title>Complete genome sequence of Corynebacterium casei LMG S-19264T (=DSM 44701T), isolated from a smear-ripened cheese.</title>
        <authorList>
            <consortium name="US DOE Joint Genome Institute (JGI-PGF)"/>
            <person name="Walter F."/>
            <person name="Albersmeier A."/>
            <person name="Kalinowski J."/>
            <person name="Ruckert C."/>
        </authorList>
    </citation>
    <scope>NUCLEOTIDE SEQUENCE</scope>
    <source>
        <strain evidence="11">CGMCC 1.14988</strain>
    </source>
</reference>
<keyword evidence="7" id="KW-0902">Two-component regulatory system</keyword>
<evidence type="ECO:0000313" key="12">
    <source>
        <dbReference type="Proteomes" id="UP000650511"/>
    </source>
</evidence>